<reference evidence="10" key="1">
    <citation type="submission" date="2020-07" db="EMBL/GenBank/DDBJ databases">
        <title>Huge and variable diversity of episymbiotic CPR bacteria and DPANN archaea in groundwater ecosystems.</title>
        <authorList>
            <person name="He C.Y."/>
            <person name="Keren R."/>
            <person name="Whittaker M."/>
            <person name="Farag I.F."/>
            <person name="Doudna J."/>
            <person name="Cate J.H.D."/>
            <person name="Banfield J.F."/>
        </authorList>
    </citation>
    <scope>NUCLEOTIDE SEQUENCE</scope>
    <source>
        <strain evidence="10">NC_groundwater_1520_Pr4_B-0.1um_53_5</strain>
    </source>
</reference>
<feature type="transmembrane region" description="Helical" evidence="8">
    <location>
        <begin position="182"/>
        <end position="204"/>
    </location>
</feature>
<dbReference type="PRINTS" id="PR01806">
    <property type="entry name" value="VIRFACTRMVIN"/>
</dbReference>
<comment type="pathway">
    <text evidence="8">Cell wall biogenesis; peptidoglycan biosynthesis.</text>
</comment>
<proteinExistence type="inferred from homology"/>
<accession>A0A933IAF0</accession>
<evidence type="ECO:0000256" key="7">
    <source>
        <dbReference type="ARBA" id="ARBA00023136"/>
    </source>
</evidence>
<evidence type="ECO:0000313" key="10">
    <source>
        <dbReference type="EMBL" id="MBI4725634.1"/>
    </source>
</evidence>
<evidence type="ECO:0000256" key="9">
    <source>
        <dbReference type="PIRNR" id="PIRNR002869"/>
    </source>
</evidence>
<keyword evidence="7 8" id="KW-0472">Membrane</keyword>
<dbReference type="CDD" id="cd13123">
    <property type="entry name" value="MATE_MurJ_like"/>
    <property type="match status" value="1"/>
</dbReference>
<dbReference type="InterPro" id="IPR051050">
    <property type="entry name" value="Lipid_II_flippase_MurJ/MviN"/>
</dbReference>
<dbReference type="AlphaFoldDB" id="A0A933IAF0"/>
<feature type="transmembrane region" description="Helical" evidence="8">
    <location>
        <begin position="224"/>
        <end position="241"/>
    </location>
</feature>
<dbReference type="PIRSF" id="PIRSF002869">
    <property type="entry name" value="MviN"/>
    <property type="match status" value="1"/>
</dbReference>
<keyword evidence="2 8" id="KW-1003">Cell membrane</keyword>
<dbReference type="NCBIfam" id="TIGR01695">
    <property type="entry name" value="murJ_mviN"/>
    <property type="match status" value="1"/>
</dbReference>
<keyword evidence="6 8" id="KW-1133">Transmembrane helix</keyword>
<dbReference type="PANTHER" id="PTHR47019:SF1">
    <property type="entry name" value="LIPID II FLIPPASE MURJ"/>
    <property type="match status" value="1"/>
</dbReference>
<feature type="transmembrane region" description="Helical" evidence="8">
    <location>
        <begin position="126"/>
        <end position="149"/>
    </location>
</feature>
<feature type="transmembrane region" description="Helical" evidence="8">
    <location>
        <begin position="351"/>
        <end position="368"/>
    </location>
</feature>
<sequence length="520" mass="56056">MSKILKSIAGMSLGTLFSRLTGFVKWAALGAALGFTPLADAYNLAHVLPTMIYELILGGILSAVFIPVIVEQLSEHDPKEAWLNISQVINVGLIVMAATTALCFAAAPLLVYLQTLKALAATREQALFFFWLFIPQIFFYGLSAIGGGILNARGKFAAVAYAPVANNLMVIAALFAYKLFPWFGTAGLAIGTSFGALAQALLLLPGLKACGFKYHGTVNFKHPAVVKTFKLSLPVILYVAFNQLNLSVQNNLAIGIEGGVSALQYAFAFYILPHGLLAVSIGAVLLPGLSQMAAKKEWQDFAGAVHRGISWSALGIIPSMAALITCSFPIVQSLMQHGRFQAADSLMLARVLSLYSLGLFSFTLYLFLNRVFYSLQDTRTPMILNFTGNVFNSAFNLLVVGKLGVNGLALGHVAAYTLIAVLSLGLISSRIKEIKLLALLPVLLKTTAASLLVGLMGWGLSIAWQRWIGGGHFGPKIFYLAALLLVLGAVYLMLARLFRITEMMEMFKMLRPAAKPEKPL</sequence>
<comment type="subcellular location">
    <subcellularLocation>
        <location evidence="1 8">Cell membrane</location>
        <topology evidence="1 8">Multi-pass membrane protein</topology>
    </subcellularLocation>
</comment>
<feature type="transmembrane region" description="Helical" evidence="8">
    <location>
        <begin position="267"/>
        <end position="289"/>
    </location>
</feature>
<feature type="transmembrane region" description="Helical" evidence="8">
    <location>
        <begin position="380"/>
        <end position="401"/>
    </location>
</feature>
<dbReference type="GO" id="GO:0034204">
    <property type="term" value="P:lipid translocation"/>
    <property type="evidence" value="ECO:0007669"/>
    <property type="project" value="TreeGrafter"/>
</dbReference>
<keyword evidence="3 8" id="KW-0812">Transmembrane</keyword>
<dbReference type="GO" id="GO:0015648">
    <property type="term" value="F:lipid-linked peptidoglycan transporter activity"/>
    <property type="evidence" value="ECO:0007669"/>
    <property type="project" value="UniProtKB-UniRule"/>
</dbReference>
<comment type="caution">
    <text evidence="10">The sequence shown here is derived from an EMBL/GenBank/DDBJ whole genome shotgun (WGS) entry which is preliminary data.</text>
</comment>
<keyword evidence="5 8" id="KW-0573">Peptidoglycan synthesis</keyword>
<feature type="transmembrane region" description="Helical" evidence="8">
    <location>
        <begin position="309"/>
        <end position="331"/>
    </location>
</feature>
<dbReference type="HAMAP" id="MF_02078">
    <property type="entry name" value="MurJ_MviN"/>
    <property type="match status" value="1"/>
</dbReference>
<evidence type="ECO:0000256" key="6">
    <source>
        <dbReference type="ARBA" id="ARBA00022989"/>
    </source>
</evidence>
<feature type="transmembrane region" description="Helical" evidence="8">
    <location>
        <begin position="51"/>
        <end position="70"/>
    </location>
</feature>
<dbReference type="EMBL" id="JACQXR010000002">
    <property type="protein sequence ID" value="MBI4725634.1"/>
    <property type="molecule type" value="Genomic_DNA"/>
</dbReference>
<keyword evidence="8 9" id="KW-0813">Transport</keyword>
<comment type="function">
    <text evidence="8 9">Involved in peptidoglycan biosynthesis. Transports lipid-linked peptidoglycan precursors from the inner to the outer leaflet of the cytoplasmic membrane.</text>
</comment>
<comment type="similarity">
    <text evidence="8 9">Belongs to the MurJ/MviN family.</text>
</comment>
<feature type="transmembrane region" description="Helical" evidence="8">
    <location>
        <begin position="407"/>
        <end position="427"/>
    </location>
</feature>
<dbReference type="Proteomes" id="UP000736328">
    <property type="component" value="Unassembled WGS sequence"/>
</dbReference>
<dbReference type="GO" id="GO:0009252">
    <property type="term" value="P:peptidoglycan biosynthetic process"/>
    <property type="evidence" value="ECO:0007669"/>
    <property type="project" value="UniProtKB-UniRule"/>
</dbReference>
<evidence type="ECO:0000256" key="2">
    <source>
        <dbReference type="ARBA" id="ARBA00022475"/>
    </source>
</evidence>
<dbReference type="GO" id="GO:0008360">
    <property type="term" value="P:regulation of cell shape"/>
    <property type="evidence" value="ECO:0007669"/>
    <property type="project" value="UniProtKB-UniRule"/>
</dbReference>
<feature type="transmembrane region" description="Helical" evidence="8">
    <location>
        <begin position="91"/>
        <end position="114"/>
    </location>
</feature>
<gene>
    <name evidence="8 10" type="primary">murJ</name>
    <name evidence="10" type="ORF">HY768_00150</name>
</gene>
<evidence type="ECO:0000256" key="1">
    <source>
        <dbReference type="ARBA" id="ARBA00004651"/>
    </source>
</evidence>
<dbReference type="GO" id="GO:0005886">
    <property type="term" value="C:plasma membrane"/>
    <property type="evidence" value="ECO:0007669"/>
    <property type="project" value="UniProtKB-SubCell"/>
</dbReference>
<evidence type="ECO:0000313" key="11">
    <source>
        <dbReference type="Proteomes" id="UP000736328"/>
    </source>
</evidence>
<evidence type="ECO:0000256" key="5">
    <source>
        <dbReference type="ARBA" id="ARBA00022984"/>
    </source>
</evidence>
<evidence type="ECO:0000256" key="8">
    <source>
        <dbReference type="HAMAP-Rule" id="MF_02078"/>
    </source>
</evidence>
<dbReference type="PANTHER" id="PTHR47019">
    <property type="entry name" value="LIPID II FLIPPASE MURJ"/>
    <property type="match status" value="1"/>
</dbReference>
<dbReference type="Pfam" id="PF03023">
    <property type="entry name" value="MurJ"/>
    <property type="match status" value="1"/>
</dbReference>
<evidence type="ECO:0000256" key="3">
    <source>
        <dbReference type="ARBA" id="ARBA00022692"/>
    </source>
</evidence>
<evidence type="ECO:0000256" key="4">
    <source>
        <dbReference type="ARBA" id="ARBA00022960"/>
    </source>
</evidence>
<keyword evidence="8 9" id="KW-0961">Cell wall biogenesis/degradation</keyword>
<feature type="transmembrane region" description="Helical" evidence="8">
    <location>
        <begin position="477"/>
        <end position="498"/>
    </location>
</feature>
<feature type="transmembrane region" description="Helical" evidence="8">
    <location>
        <begin position="439"/>
        <end position="465"/>
    </location>
</feature>
<name>A0A933IAF0_UNCT6</name>
<protein>
    <recommendedName>
        <fullName evidence="8">Probable lipid II flippase MurJ</fullName>
    </recommendedName>
</protein>
<organism evidence="10 11">
    <name type="scientific">candidate division TA06 bacterium</name>
    <dbReference type="NCBI Taxonomy" id="2250710"/>
    <lineage>
        <taxon>Bacteria</taxon>
        <taxon>Bacteria division TA06</taxon>
    </lineage>
</organism>
<keyword evidence="4 8" id="KW-0133">Cell shape</keyword>
<feature type="transmembrane region" description="Helical" evidence="8">
    <location>
        <begin position="156"/>
        <end position="176"/>
    </location>
</feature>
<dbReference type="GO" id="GO:0071555">
    <property type="term" value="P:cell wall organization"/>
    <property type="evidence" value="ECO:0007669"/>
    <property type="project" value="UniProtKB-UniRule"/>
</dbReference>
<dbReference type="InterPro" id="IPR004268">
    <property type="entry name" value="MurJ"/>
</dbReference>